<dbReference type="Pfam" id="PF02627">
    <property type="entry name" value="CMD"/>
    <property type="match status" value="1"/>
</dbReference>
<dbReference type="Gene3D" id="1.20.1290.10">
    <property type="entry name" value="AhpD-like"/>
    <property type="match status" value="1"/>
</dbReference>
<comment type="caution">
    <text evidence="3">The sequence shown here is derived from an EMBL/GenBank/DDBJ whole genome shotgun (WGS) entry which is preliminary data.</text>
</comment>
<evidence type="ECO:0000259" key="2">
    <source>
        <dbReference type="Pfam" id="PF02627"/>
    </source>
</evidence>
<dbReference type="SUPFAM" id="SSF69118">
    <property type="entry name" value="AhpD-like"/>
    <property type="match status" value="1"/>
</dbReference>
<dbReference type="EMBL" id="JBBEGL010000003">
    <property type="protein sequence ID" value="MEJ2887126.1"/>
    <property type="molecule type" value="Genomic_DNA"/>
</dbReference>
<dbReference type="PANTHER" id="PTHR34846:SF11">
    <property type="entry name" value="4-CARBOXYMUCONOLACTONE DECARBOXYLASE FAMILY PROTEIN (AFU_ORTHOLOGUE AFUA_6G11590)"/>
    <property type="match status" value="1"/>
</dbReference>
<proteinExistence type="predicted"/>
<gene>
    <name evidence="3" type="ORF">WCD41_11775</name>
</gene>
<organism evidence="3 4">
    <name type="scientific">Actinomycetospora aeridis</name>
    <dbReference type="NCBI Taxonomy" id="3129231"/>
    <lineage>
        <taxon>Bacteria</taxon>
        <taxon>Bacillati</taxon>
        <taxon>Actinomycetota</taxon>
        <taxon>Actinomycetes</taxon>
        <taxon>Pseudonocardiales</taxon>
        <taxon>Pseudonocardiaceae</taxon>
        <taxon>Actinomycetospora</taxon>
    </lineage>
</organism>
<accession>A0ABU8N417</accession>
<dbReference type="Proteomes" id="UP001370100">
    <property type="component" value="Unassembled WGS sequence"/>
</dbReference>
<dbReference type="RefSeq" id="WP_337713618.1">
    <property type="nucleotide sequence ID" value="NZ_JBBEGL010000003.1"/>
</dbReference>
<feature type="compositionally biased region" description="Basic and acidic residues" evidence="1">
    <location>
        <begin position="8"/>
        <end position="26"/>
    </location>
</feature>
<feature type="region of interest" description="Disordered" evidence="1">
    <location>
        <begin position="1"/>
        <end position="26"/>
    </location>
</feature>
<reference evidence="3 4" key="1">
    <citation type="submission" date="2024-03" db="EMBL/GenBank/DDBJ databases">
        <title>Actinomycetospora sp. OC33-EN06, a novel actinomycete isolated from wild orchid (Aerides multiflora).</title>
        <authorList>
            <person name="Suriyachadkun C."/>
        </authorList>
    </citation>
    <scope>NUCLEOTIDE SEQUENCE [LARGE SCALE GENOMIC DNA]</scope>
    <source>
        <strain evidence="3 4">OC33-EN06</strain>
    </source>
</reference>
<name>A0ABU8N417_9PSEU</name>
<feature type="domain" description="Carboxymuconolactone decarboxylase-like" evidence="2">
    <location>
        <begin position="73"/>
        <end position="131"/>
    </location>
</feature>
<evidence type="ECO:0000313" key="3">
    <source>
        <dbReference type="EMBL" id="MEJ2887126.1"/>
    </source>
</evidence>
<evidence type="ECO:0000313" key="4">
    <source>
        <dbReference type="Proteomes" id="UP001370100"/>
    </source>
</evidence>
<dbReference type="InterPro" id="IPR003779">
    <property type="entry name" value="CMD-like"/>
</dbReference>
<evidence type="ECO:0000256" key="1">
    <source>
        <dbReference type="SAM" id="MobiDB-lite"/>
    </source>
</evidence>
<dbReference type="PANTHER" id="PTHR34846">
    <property type="entry name" value="4-CARBOXYMUCONOLACTONE DECARBOXYLASE FAMILY PROTEIN (AFU_ORTHOLOGUE AFUA_6G11590)"/>
    <property type="match status" value="1"/>
</dbReference>
<keyword evidence="4" id="KW-1185">Reference proteome</keyword>
<sequence length="214" mass="23199">MTISVHPGADDRDWGGRLPRNESLDLDDEQRAARDEIVGRSARWAERSGFAPTDDRGGLIGPFNAFALRPAPGRAFNQWVQTDQRGSSLARTIREVVILTVGVAWQADYEIYAHVAVARTVGLSETVIAGLREGSTEGSTDGWAPDELAAHRFTDELVRNHRVAPATYAAAEEAFGRDGVLDMVHLVGMYLATSALLNAFEIPAPEIPAPPIPD</sequence>
<protein>
    <recommendedName>
        <fullName evidence="2">Carboxymuconolactone decarboxylase-like domain-containing protein</fullName>
    </recommendedName>
</protein>
<dbReference type="InterPro" id="IPR029032">
    <property type="entry name" value="AhpD-like"/>
</dbReference>